<dbReference type="InterPro" id="IPR003034">
    <property type="entry name" value="SAP_dom"/>
</dbReference>
<dbReference type="SUPFAM" id="SSF68906">
    <property type="entry name" value="SAP domain"/>
    <property type="match status" value="1"/>
</dbReference>
<dbReference type="GO" id="GO:0061665">
    <property type="term" value="F:SUMO ligase activity"/>
    <property type="evidence" value="ECO:0007669"/>
    <property type="project" value="TreeGrafter"/>
</dbReference>
<dbReference type="GO" id="GO:0005634">
    <property type="term" value="C:nucleus"/>
    <property type="evidence" value="ECO:0007669"/>
    <property type="project" value="UniProtKB-SubCell"/>
</dbReference>
<dbReference type="UniPathway" id="UPA00886"/>
<dbReference type="Pfam" id="PF02037">
    <property type="entry name" value="SAP"/>
    <property type="match status" value="1"/>
</dbReference>
<dbReference type="InterPro" id="IPR013083">
    <property type="entry name" value="Znf_RING/FYVE/PHD"/>
</dbReference>
<evidence type="ECO:0000313" key="14">
    <source>
        <dbReference type="EMBL" id="KAF4667331.1"/>
    </source>
</evidence>
<gene>
    <name evidence="14" type="ORF">FOL47_003617</name>
</gene>
<evidence type="ECO:0000256" key="7">
    <source>
        <dbReference type="ARBA" id="ARBA00022786"/>
    </source>
</evidence>
<evidence type="ECO:0000259" key="13">
    <source>
        <dbReference type="PROSITE" id="PS51044"/>
    </source>
</evidence>
<evidence type="ECO:0000256" key="6">
    <source>
        <dbReference type="ARBA" id="ARBA00022771"/>
    </source>
</evidence>
<feature type="domain" description="SAP" evidence="12">
    <location>
        <begin position="20"/>
        <end position="54"/>
    </location>
</feature>
<dbReference type="GO" id="GO:0016925">
    <property type="term" value="P:protein sumoylation"/>
    <property type="evidence" value="ECO:0007669"/>
    <property type="project" value="UniProtKB-UniPathway"/>
</dbReference>
<dbReference type="PROSITE" id="PS50800">
    <property type="entry name" value="SAP"/>
    <property type="match status" value="1"/>
</dbReference>
<dbReference type="PANTHER" id="PTHR10782">
    <property type="entry name" value="ZINC FINGER MIZ DOMAIN-CONTAINING PROTEIN"/>
    <property type="match status" value="1"/>
</dbReference>
<evidence type="ECO:0000256" key="4">
    <source>
        <dbReference type="ARBA" id="ARBA00022679"/>
    </source>
</evidence>
<protein>
    <submittedName>
        <fullName evidence="14">Uncharacterized protein</fullName>
    </submittedName>
</protein>
<evidence type="ECO:0000256" key="9">
    <source>
        <dbReference type="ARBA" id="ARBA00023242"/>
    </source>
</evidence>
<dbReference type="InterPro" id="IPR036361">
    <property type="entry name" value="SAP_dom_sf"/>
</dbReference>
<feature type="domain" description="SP-RING-type" evidence="13">
    <location>
        <begin position="300"/>
        <end position="394"/>
    </location>
</feature>
<comment type="similarity">
    <text evidence="3">Belongs to the PIAS family.</text>
</comment>
<comment type="pathway">
    <text evidence="2">Protein modification; protein sumoylation.</text>
</comment>
<dbReference type="CDD" id="cd16650">
    <property type="entry name" value="SP-RING_PIAS-like"/>
    <property type="match status" value="1"/>
</dbReference>
<proteinExistence type="inferred from homology"/>
<accession>A0A7J6M8E3</accession>
<evidence type="ECO:0000256" key="3">
    <source>
        <dbReference type="ARBA" id="ARBA00005383"/>
    </source>
</evidence>
<keyword evidence="9" id="KW-0539">Nucleus</keyword>
<feature type="region of interest" description="Disordered" evidence="11">
    <location>
        <begin position="556"/>
        <end position="662"/>
    </location>
</feature>
<keyword evidence="6 10" id="KW-0863">Zinc-finger</keyword>
<dbReference type="GO" id="GO:0008270">
    <property type="term" value="F:zinc ion binding"/>
    <property type="evidence" value="ECO:0007669"/>
    <property type="project" value="UniProtKB-KW"/>
</dbReference>
<evidence type="ECO:0000256" key="5">
    <source>
        <dbReference type="ARBA" id="ARBA00022723"/>
    </source>
</evidence>
<keyword evidence="4" id="KW-0808">Transferase</keyword>
<dbReference type="PROSITE" id="PS51044">
    <property type="entry name" value="ZF_SP_RING"/>
    <property type="match status" value="1"/>
</dbReference>
<dbReference type="GO" id="GO:0000785">
    <property type="term" value="C:chromatin"/>
    <property type="evidence" value="ECO:0007669"/>
    <property type="project" value="TreeGrafter"/>
</dbReference>
<dbReference type="Gene3D" id="3.30.40.10">
    <property type="entry name" value="Zinc/RING finger domain, C3HC4 (zinc finger)"/>
    <property type="match status" value="1"/>
</dbReference>
<name>A0A7J6M8E3_PERCH</name>
<evidence type="ECO:0000256" key="1">
    <source>
        <dbReference type="ARBA" id="ARBA00004123"/>
    </source>
</evidence>
<sequence>MSSGGAAASSSPTAAYERWFNKCTIDQLKDIARHFRLRVSGRKQELVQRLINYITENPHAWQDLQRTGGNSVYGGFNTNSYSRGDMYFSHAENAARTFGASSSSMPERGGMPGQPVKDPDLEEVFEAMDPFWEAAPSAVNSRAVLGMWRLCYGKFYCELNTKHIKEWRRQGARVYARMIRCPAKSRMKLSSERIAHQWPYTLEVRINNSEAIKIDPPKYLKVRRDEPIDVTTCLSSHEEVNRIVVSSAPSPKGEDRPEDFVLALVLCIRRSTDELVDSVPVADSIECKERIGRVLNKERGDDDVLIEGSKEELEGNTRILPLTCPLSMCPMMRPARGRHCTHMQCFDLEMFIGTQPKMSAFNNRWKCGVCSKVVRPEDLVVDGFVLDVIKATADASGVPTCDSVHLDKRTLDWAVDPSDYASGDDDDYNETDDNGEQLVTKNEDEDGGSTTAPATSLGSSSSSAAARATDNALVDLLDGSSSSSDDEVPLLPNPRYPLLSAPHHGPVGGVMQHGPPPSVEDMLEERLKVTAHDGSVPSSSSASTSAEKDWYMEECPILPPTSANGVPPPLMEGRYYPASGVLPSPRKADQEQYSMALLRQAYKPYEEAEKERHRKRRLRKNGESDEESKKARRRKRHGRGAIPRGPVGKVISGGVIDICDSD</sequence>
<feature type="compositionally biased region" description="Basic residues" evidence="11">
    <location>
        <begin position="630"/>
        <end position="639"/>
    </location>
</feature>
<dbReference type="InterPro" id="IPR004181">
    <property type="entry name" value="Znf_MIZ"/>
</dbReference>
<dbReference type="PANTHER" id="PTHR10782:SF4">
    <property type="entry name" value="TONALLI, ISOFORM E"/>
    <property type="match status" value="1"/>
</dbReference>
<keyword evidence="15" id="KW-1185">Reference proteome</keyword>
<comment type="subcellular location">
    <subcellularLocation>
        <location evidence="1">Nucleus</location>
    </subcellularLocation>
</comment>
<feature type="compositionally biased region" description="Basic and acidic residues" evidence="11">
    <location>
        <begin position="620"/>
        <end position="629"/>
    </location>
</feature>
<dbReference type="Proteomes" id="UP000591131">
    <property type="component" value="Unassembled WGS sequence"/>
</dbReference>
<dbReference type="EMBL" id="JAAPAO010000213">
    <property type="protein sequence ID" value="KAF4667331.1"/>
    <property type="molecule type" value="Genomic_DNA"/>
</dbReference>
<feature type="compositionally biased region" description="Low complexity" evidence="11">
    <location>
        <begin position="449"/>
        <end position="463"/>
    </location>
</feature>
<keyword evidence="8" id="KW-0862">Zinc</keyword>
<evidence type="ECO:0000313" key="15">
    <source>
        <dbReference type="Proteomes" id="UP000591131"/>
    </source>
</evidence>
<dbReference type="Pfam" id="PF02891">
    <property type="entry name" value="zf-MIZ"/>
    <property type="match status" value="1"/>
</dbReference>
<evidence type="ECO:0000259" key="12">
    <source>
        <dbReference type="PROSITE" id="PS50800"/>
    </source>
</evidence>
<evidence type="ECO:0000256" key="2">
    <source>
        <dbReference type="ARBA" id="ARBA00004718"/>
    </source>
</evidence>
<keyword evidence="5" id="KW-0479">Metal-binding</keyword>
<comment type="caution">
    <text evidence="14">The sequence shown here is derived from an EMBL/GenBank/DDBJ whole genome shotgun (WGS) entry which is preliminary data.</text>
</comment>
<reference evidence="14 15" key="1">
    <citation type="submission" date="2020-04" db="EMBL/GenBank/DDBJ databases">
        <title>Perkinsus chesapeaki whole genome sequence.</title>
        <authorList>
            <person name="Bogema D.R."/>
        </authorList>
    </citation>
    <scope>NUCLEOTIDE SEQUENCE [LARGE SCALE GENOMIC DNA]</scope>
    <source>
        <strain evidence="14">ATCC PRA-425</strain>
    </source>
</reference>
<organism evidence="14 15">
    <name type="scientific">Perkinsus chesapeaki</name>
    <name type="common">Clam parasite</name>
    <name type="synonym">Perkinsus andrewsi</name>
    <dbReference type="NCBI Taxonomy" id="330153"/>
    <lineage>
        <taxon>Eukaryota</taxon>
        <taxon>Sar</taxon>
        <taxon>Alveolata</taxon>
        <taxon>Perkinsozoa</taxon>
        <taxon>Perkinsea</taxon>
        <taxon>Perkinsida</taxon>
        <taxon>Perkinsidae</taxon>
        <taxon>Perkinsus</taxon>
    </lineage>
</organism>
<dbReference type="OrthoDB" id="28127at2759"/>
<feature type="region of interest" description="Disordered" evidence="11">
    <location>
        <begin position="476"/>
        <end position="519"/>
    </location>
</feature>
<feature type="compositionally biased region" description="Acidic residues" evidence="11">
    <location>
        <begin position="422"/>
        <end position="435"/>
    </location>
</feature>
<dbReference type="Gene3D" id="1.10.720.30">
    <property type="entry name" value="SAP domain"/>
    <property type="match status" value="1"/>
</dbReference>
<evidence type="ECO:0000256" key="10">
    <source>
        <dbReference type="PROSITE-ProRule" id="PRU00452"/>
    </source>
</evidence>
<keyword evidence="7" id="KW-0833">Ubl conjugation pathway</keyword>
<evidence type="ECO:0000256" key="11">
    <source>
        <dbReference type="SAM" id="MobiDB-lite"/>
    </source>
</evidence>
<dbReference type="AlphaFoldDB" id="A0A7J6M8E3"/>
<evidence type="ECO:0000256" key="8">
    <source>
        <dbReference type="ARBA" id="ARBA00022833"/>
    </source>
</evidence>
<feature type="region of interest" description="Disordered" evidence="11">
    <location>
        <begin position="415"/>
        <end position="463"/>
    </location>
</feature>
<dbReference type="SMART" id="SM00513">
    <property type="entry name" value="SAP"/>
    <property type="match status" value="1"/>
</dbReference>